<evidence type="ECO:0000313" key="2">
    <source>
        <dbReference type="EMBL" id="EHK57754.1"/>
    </source>
</evidence>
<proteinExistence type="predicted"/>
<dbReference type="RefSeq" id="WP_008835282.1">
    <property type="nucleotide sequence ID" value="NZ_AHAM01000056.1"/>
</dbReference>
<feature type="compositionally biased region" description="Basic and acidic residues" evidence="1">
    <location>
        <begin position="14"/>
        <end position="49"/>
    </location>
</feature>
<dbReference type="Proteomes" id="UP000003250">
    <property type="component" value="Unassembled WGS sequence"/>
</dbReference>
<accession>H0HNC0</accession>
<organism evidence="2 3">
    <name type="scientific">Mesorhizobium alhagi CCNWXJ12-2</name>
    <dbReference type="NCBI Taxonomy" id="1107882"/>
    <lineage>
        <taxon>Bacteria</taxon>
        <taxon>Pseudomonadati</taxon>
        <taxon>Pseudomonadota</taxon>
        <taxon>Alphaproteobacteria</taxon>
        <taxon>Hyphomicrobiales</taxon>
        <taxon>Phyllobacteriaceae</taxon>
        <taxon>Allomesorhizobium</taxon>
    </lineage>
</organism>
<name>H0HNC0_9HYPH</name>
<dbReference type="AlphaFoldDB" id="H0HNC0"/>
<dbReference type="PATRIC" id="fig|1107882.3.peg.1603"/>
<evidence type="ECO:0000256" key="1">
    <source>
        <dbReference type="SAM" id="MobiDB-lite"/>
    </source>
</evidence>
<keyword evidence="3" id="KW-1185">Reference proteome</keyword>
<protein>
    <submittedName>
        <fullName evidence="2">Uncharacterized protein</fullName>
    </submittedName>
</protein>
<feature type="region of interest" description="Disordered" evidence="1">
    <location>
        <begin position="14"/>
        <end position="83"/>
    </location>
</feature>
<evidence type="ECO:0000313" key="3">
    <source>
        <dbReference type="Proteomes" id="UP000003250"/>
    </source>
</evidence>
<dbReference type="OrthoDB" id="8101208at2"/>
<reference evidence="2 3" key="1">
    <citation type="journal article" date="2012" name="J. Bacteriol.">
        <title>Draft Genome Sequence of Mesorhizobium alhagi CCNWXJ12-2T, a Novel Salt-Resistant Species Isolated from the Desert of Northwestern China.</title>
        <authorList>
            <person name="Zhou M."/>
            <person name="Chen W."/>
            <person name="Chen H."/>
            <person name="Wei G."/>
        </authorList>
    </citation>
    <scope>NUCLEOTIDE SEQUENCE [LARGE SCALE GENOMIC DNA]</scope>
    <source>
        <strain evidence="2 3">CCNWXJ12-2</strain>
    </source>
</reference>
<dbReference type="EMBL" id="AHAM01000056">
    <property type="protein sequence ID" value="EHK57754.1"/>
    <property type="molecule type" value="Genomic_DNA"/>
</dbReference>
<sequence length="83" mass="9141">MTIALRRVVAGWFDDRQLGGDPMPDAKKPGKPRKTADVPDRSEDQRELERELEEGLEDSFPASDPVSVTSTAIPGAPPERKPE</sequence>
<gene>
    <name evidence="2" type="ORF">MAXJ12_08214</name>
</gene>